<dbReference type="EMBL" id="OW152827">
    <property type="protein sequence ID" value="CAH2043581.1"/>
    <property type="molecule type" value="Genomic_DNA"/>
</dbReference>
<reference evidence="2" key="1">
    <citation type="submission" date="2022-03" db="EMBL/GenBank/DDBJ databases">
        <authorList>
            <person name="Martin H S."/>
        </authorList>
    </citation>
    <scope>NUCLEOTIDE SEQUENCE</scope>
</reference>
<evidence type="ECO:0008006" key="4">
    <source>
        <dbReference type="Google" id="ProtNLM"/>
    </source>
</evidence>
<keyword evidence="3" id="KW-1185">Reference proteome</keyword>
<name>A0ABN8I2R1_9NEOP</name>
<feature type="non-terminal residue" evidence="2">
    <location>
        <position position="1"/>
    </location>
</feature>
<accession>A0ABN8I2R1</accession>
<sequence>MIVVTGLLYKVLSLPVDSSGQWPTFARRNIAALAREGYLRSAASGYKRSISTLAKNGQLPTYRSPYSEASKSDQDDEATQDKRNVASIARLRSYTALKRNIQSLARDGYRTGRGQHNQGNSKRNIASLARNGMIHKRNELVGDEYYYPFYQDPVSLLPEGDGPFDVNEIYGFQRSVNPDELAPMSRVFKRDEMDLLYPYSTQETEYNDNWYLKRGTAGLPAHGLYRPTYIEPATRVKRYILSLPDEIDTNDIETSEKDDNENEDKRSVDEDDIRDKFAKRHIGSLARLGLLPSFRKHSADENFGIREYFSGPEVDAAIDSDDSDLPPPPILAHTHPTGRYLHRSLNDLPPSPILPQNPSNSIDAFSKNNWQTNSKDVPRFYHFRSLKVPYHSSGKRYLLLPAVDNIMLRKNYRNSSLPSRRKNQ</sequence>
<feature type="region of interest" description="Disordered" evidence="1">
    <location>
        <begin position="250"/>
        <end position="271"/>
    </location>
</feature>
<feature type="region of interest" description="Disordered" evidence="1">
    <location>
        <begin position="61"/>
        <end position="84"/>
    </location>
</feature>
<evidence type="ECO:0000256" key="1">
    <source>
        <dbReference type="SAM" id="MobiDB-lite"/>
    </source>
</evidence>
<proteinExistence type="predicted"/>
<dbReference type="Proteomes" id="UP000837857">
    <property type="component" value="Chromosome 15"/>
</dbReference>
<protein>
    <recommendedName>
        <fullName evidence="4">Neuropeptide-like 1</fullName>
    </recommendedName>
</protein>
<feature type="compositionally biased region" description="Acidic residues" evidence="1">
    <location>
        <begin position="250"/>
        <end position="262"/>
    </location>
</feature>
<organism evidence="2 3">
    <name type="scientific">Iphiclides podalirius</name>
    <name type="common">scarce swallowtail</name>
    <dbReference type="NCBI Taxonomy" id="110791"/>
    <lineage>
        <taxon>Eukaryota</taxon>
        <taxon>Metazoa</taxon>
        <taxon>Ecdysozoa</taxon>
        <taxon>Arthropoda</taxon>
        <taxon>Hexapoda</taxon>
        <taxon>Insecta</taxon>
        <taxon>Pterygota</taxon>
        <taxon>Neoptera</taxon>
        <taxon>Endopterygota</taxon>
        <taxon>Lepidoptera</taxon>
        <taxon>Glossata</taxon>
        <taxon>Ditrysia</taxon>
        <taxon>Papilionoidea</taxon>
        <taxon>Papilionidae</taxon>
        <taxon>Papilioninae</taxon>
        <taxon>Iphiclides</taxon>
    </lineage>
</organism>
<gene>
    <name evidence="2" type="ORF">IPOD504_LOCUS4358</name>
</gene>
<evidence type="ECO:0000313" key="3">
    <source>
        <dbReference type="Proteomes" id="UP000837857"/>
    </source>
</evidence>
<evidence type="ECO:0000313" key="2">
    <source>
        <dbReference type="EMBL" id="CAH2043581.1"/>
    </source>
</evidence>